<proteinExistence type="predicted"/>
<sequence length="58" mass="6684">MLRQLGRLSPSFGRCVEETALLQTPFNVFMQRCALHKQDTRLVVPNQFNNKHRPGSNT</sequence>
<name>A0A2X0N341_9BASI</name>
<dbReference type="Proteomes" id="UP000249464">
    <property type="component" value="Unassembled WGS sequence"/>
</dbReference>
<dbReference type="EMBL" id="FQNC01000066">
    <property type="protein sequence ID" value="SGZ02451.1"/>
    <property type="molecule type" value="Genomic_DNA"/>
</dbReference>
<evidence type="ECO:0000313" key="2">
    <source>
        <dbReference type="Proteomes" id="UP000249464"/>
    </source>
</evidence>
<accession>A0A2X0N341</accession>
<evidence type="ECO:0000313" key="1">
    <source>
        <dbReference type="EMBL" id="SGZ02451.1"/>
    </source>
</evidence>
<reference evidence="1 2" key="1">
    <citation type="submission" date="2016-11" db="EMBL/GenBank/DDBJ databases">
        <authorList>
            <person name="Jaros S."/>
            <person name="Januszkiewicz K."/>
            <person name="Wedrychowicz H."/>
        </authorList>
    </citation>
    <scope>NUCLEOTIDE SEQUENCE [LARGE SCALE GENOMIC DNA]</scope>
</reference>
<dbReference type="AlphaFoldDB" id="A0A2X0N341"/>
<keyword evidence="2" id="KW-1185">Reference proteome</keyword>
<gene>
    <name evidence="1" type="primary">BQ5605_C033g11209</name>
    <name evidence="1" type="ORF">BQ5605_C033G11209</name>
</gene>
<organism evidence="1 2">
    <name type="scientific">Microbotryum silenes-dioicae</name>
    <dbReference type="NCBI Taxonomy" id="796604"/>
    <lineage>
        <taxon>Eukaryota</taxon>
        <taxon>Fungi</taxon>
        <taxon>Dikarya</taxon>
        <taxon>Basidiomycota</taxon>
        <taxon>Pucciniomycotina</taxon>
        <taxon>Microbotryomycetes</taxon>
        <taxon>Microbotryales</taxon>
        <taxon>Microbotryaceae</taxon>
        <taxon>Microbotryum</taxon>
    </lineage>
</organism>
<protein>
    <submittedName>
        <fullName evidence="1">BQ5605_C033g11209 protein</fullName>
    </submittedName>
</protein>